<evidence type="ECO:0000313" key="9">
    <source>
        <dbReference type="EMBL" id="KAK2824671.1"/>
    </source>
</evidence>
<dbReference type="InterPro" id="IPR001752">
    <property type="entry name" value="Kinesin_motor_dom"/>
</dbReference>
<organism evidence="9 10">
    <name type="scientific">Channa striata</name>
    <name type="common">Snakehead murrel</name>
    <name type="synonym">Ophicephalus striatus</name>
    <dbReference type="NCBI Taxonomy" id="64152"/>
    <lineage>
        <taxon>Eukaryota</taxon>
        <taxon>Metazoa</taxon>
        <taxon>Chordata</taxon>
        <taxon>Craniata</taxon>
        <taxon>Vertebrata</taxon>
        <taxon>Euteleostomi</taxon>
        <taxon>Actinopterygii</taxon>
        <taxon>Neopterygii</taxon>
        <taxon>Teleostei</taxon>
        <taxon>Neoteleostei</taxon>
        <taxon>Acanthomorphata</taxon>
        <taxon>Anabantaria</taxon>
        <taxon>Anabantiformes</taxon>
        <taxon>Channoidei</taxon>
        <taxon>Channidae</taxon>
        <taxon>Channa</taxon>
    </lineage>
</organism>
<dbReference type="GO" id="GO:0007018">
    <property type="term" value="P:microtubule-based movement"/>
    <property type="evidence" value="ECO:0007669"/>
    <property type="project" value="InterPro"/>
</dbReference>
<feature type="compositionally biased region" description="Acidic residues" evidence="7">
    <location>
        <begin position="53"/>
        <end position="63"/>
    </location>
</feature>
<evidence type="ECO:0000256" key="2">
    <source>
        <dbReference type="ARBA" id="ARBA00022741"/>
    </source>
</evidence>
<dbReference type="SUPFAM" id="SSF52540">
    <property type="entry name" value="P-loop containing nucleoside triphosphate hydrolases"/>
    <property type="match status" value="1"/>
</dbReference>
<evidence type="ECO:0000256" key="6">
    <source>
        <dbReference type="PROSITE-ProRule" id="PRU00283"/>
    </source>
</evidence>
<dbReference type="AlphaFoldDB" id="A0AA88LV34"/>
<dbReference type="PANTHER" id="PTHR24171">
    <property type="entry name" value="ANKYRIN REPEAT DOMAIN-CONTAINING PROTEIN 39-RELATED"/>
    <property type="match status" value="1"/>
</dbReference>
<dbReference type="InterPro" id="IPR036770">
    <property type="entry name" value="Ankyrin_rpt-contain_sf"/>
</dbReference>
<dbReference type="SMART" id="SM00129">
    <property type="entry name" value="KISc"/>
    <property type="match status" value="1"/>
</dbReference>
<dbReference type="Pfam" id="PF12796">
    <property type="entry name" value="Ank_2"/>
    <property type="match status" value="2"/>
</dbReference>
<evidence type="ECO:0000256" key="3">
    <source>
        <dbReference type="ARBA" id="ARBA00022840"/>
    </source>
</evidence>
<evidence type="ECO:0000259" key="8">
    <source>
        <dbReference type="PROSITE" id="PS50067"/>
    </source>
</evidence>
<dbReference type="GO" id="GO:0003777">
    <property type="term" value="F:microtubule motor activity"/>
    <property type="evidence" value="ECO:0007669"/>
    <property type="project" value="InterPro"/>
</dbReference>
<evidence type="ECO:0000256" key="5">
    <source>
        <dbReference type="PROSITE-ProRule" id="PRU00023"/>
    </source>
</evidence>
<keyword evidence="3 6" id="KW-0067">ATP-binding</keyword>
<feature type="repeat" description="ANK" evidence="5">
    <location>
        <begin position="216"/>
        <end position="248"/>
    </location>
</feature>
<comment type="similarity">
    <text evidence="6">Belongs to the TRAFAC class myosin-kinesin ATPase superfamily. Kinesin family.</text>
</comment>
<evidence type="ECO:0000256" key="1">
    <source>
        <dbReference type="ARBA" id="ARBA00022737"/>
    </source>
</evidence>
<evidence type="ECO:0000256" key="7">
    <source>
        <dbReference type="SAM" id="MobiDB-lite"/>
    </source>
</evidence>
<dbReference type="GO" id="GO:0008017">
    <property type="term" value="F:microtubule binding"/>
    <property type="evidence" value="ECO:0007669"/>
    <property type="project" value="InterPro"/>
</dbReference>
<dbReference type="Gene3D" id="1.25.40.20">
    <property type="entry name" value="Ankyrin repeat-containing domain"/>
    <property type="match status" value="2"/>
</dbReference>
<dbReference type="PROSITE" id="PS50297">
    <property type="entry name" value="ANK_REP_REGION"/>
    <property type="match status" value="3"/>
</dbReference>
<protein>
    <recommendedName>
        <fullName evidence="8">Kinesin motor domain-containing protein</fullName>
    </recommendedName>
</protein>
<dbReference type="PRINTS" id="PR01415">
    <property type="entry name" value="ANKYRIN"/>
</dbReference>
<feature type="repeat" description="ANK" evidence="5">
    <location>
        <begin position="150"/>
        <end position="182"/>
    </location>
</feature>
<dbReference type="EMBL" id="JAUPFM010000017">
    <property type="protein sequence ID" value="KAK2824671.1"/>
    <property type="molecule type" value="Genomic_DNA"/>
</dbReference>
<keyword evidence="4 5" id="KW-0040">ANK repeat</keyword>
<gene>
    <name evidence="9" type="ORF">Q5P01_021846</name>
</gene>
<dbReference type="Pfam" id="PF00225">
    <property type="entry name" value="Kinesin"/>
    <property type="match status" value="1"/>
</dbReference>
<keyword evidence="10" id="KW-1185">Reference proteome</keyword>
<evidence type="ECO:0000256" key="4">
    <source>
        <dbReference type="ARBA" id="ARBA00023043"/>
    </source>
</evidence>
<dbReference type="SUPFAM" id="SSF48403">
    <property type="entry name" value="Ankyrin repeat"/>
    <property type="match status" value="1"/>
</dbReference>
<name>A0AA88LV34_CHASR</name>
<dbReference type="SMART" id="SM00248">
    <property type="entry name" value="ANK"/>
    <property type="match status" value="4"/>
</dbReference>
<dbReference type="PROSITE" id="PS50088">
    <property type="entry name" value="ANK_REPEAT"/>
    <property type="match status" value="4"/>
</dbReference>
<feature type="repeat" description="ANK" evidence="5">
    <location>
        <begin position="249"/>
        <end position="281"/>
    </location>
</feature>
<dbReference type="Proteomes" id="UP001187415">
    <property type="component" value="Unassembled WGS sequence"/>
</dbReference>
<proteinExistence type="inferred from homology"/>
<dbReference type="FunFam" id="1.25.40.20:FF:000453">
    <property type="entry name" value="Ankyrin repeat domain 1a (cardiac muscle)"/>
    <property type="match status" value="1"/>
</dbReference>
<sequence length="507" mass="55814">MGLHSVEELVTSKRSEGKEAGDFHGGVYEAAVGQEKQDDRQSHVEQVGRGLSEESDSGGEQEEVSVVALNMDKCGRLKLETVDDLFNILQLRKRRRERKVPVHKKQQPELEMAPETVDEQLFLTAAMENQLPVLEKYLSDGGNPDAADHFQRTALHKASFKGHVEVMKRLLEAGADMERKDKLEATAVHWACRGGSLPALQLLLDQGAKFTCRDKLHSSPLHVAVRTGHCECAEHLIHCGADVNAKDRDGDTPMHDAVRINRFKMIKLLMMYGASLNTKNCDGKTPLETLYSWQNGAKSLLLPNVLNTTATMMEASLNIKTDHDRLGRSEVNDMKGSLSSEFVTLPDSQLNLPSNTGEREHLQVYLRVRPFTSAESDNGESQDCVAIEPPDAVVLKPPSLSLSARMSSDRSLLQTGQRFQFSQVYGPKTTQRELFEGTVKDLVKDVLEGGNSLVFTYGVTNAGKTYTFLGPDGDAGILPRSLEVIFSSIGERVSVGRPSNLTAAKSS</sequence>
<dbReference type="PROSITE" id="PS50067">
    <property type="entry name" value="KINESIN_MOTOR_2"/>
    <property type="match status" value="1"/>
</dbReference>
<dbReference type="GO" id="GO:0005524">
    <property type="term" value="F:ATP binding"/>
    <property type="evidence" value="ECO:0007669"/>
    <property type="project" value="UniProtKB-UniRule"/>
</dbReference>
<dbReference type="InterPro" id="IPR036961">
    <property type="entry name" value="Kinesin_motor_dom_sf"/>
</dbReference>
<keyword evidence="1" id="KW-0677">Repeat</keyword>
<feature type="compositionally biased region" description="Basic and acidic residues" evidence="7">
    <location>
        <begin position="1"/>
        <end position="22"/>
    </location>
</feature>
<dbReference type="InterPro" id="IPR027417">
    <property type="entry name" value="P-loop_NTPase"/>
</dbReference>
<feature type="binding site" evidence="6">
    <location>
        <begin position="458"/>
        <end position="465"/>
    </location>
    <ligand>
        <name>ATP</name>
        <dbReference type="ChEBI" id="CHEBI:30616"/>
    </ligand>
</feature>
<evidence type="ECO:0000313" key="10">
    <source>
        <dbReference type="Proteomes" id="UP001187415"/>
    </source>
</evidence>
<keyword evidence="6" id="KW-0505">Motor protein</keyword>
<feature type="repeat" description="ANK" evidence="5">
    <location>
        <begin position="183"/>
        <end position="215"/>
    </location>
</feature>
<feature type="domain" description="Kinesin motor" evidence="8">
    <location>
        <begin position="361"/>
        <end position="507"/>
    </location>
</feature>
<feature type="region of interest" description="Disordered" evidence="7">
    <location>
        <begin position="1"/>
        <end position="63"/>
    </location>
</feature>
<comment type="caution">
    <text evidence="9">The sequence shown here is derived from an EMBL/GenBank/DDBJ whole genome shotgun (WGS) entry which is preliminary data.</text>
</comment>
<keyword evidence="2 6" id="KW-0547">Nucleotide-binding</keyword>
<reference evidence="9" key="1">
    <citation type="submission" date="2023-07" db="EMBL/GenBank/DDBJ databases">
        <title>Chromosome-level Genome Assembly of Striped Snakehead (Channa striata).</title>
        <authorList>
            <person name="Liu H."/>
        </authorList>
    </citation>
    <scope>NUCLEOTIDE SEQUENCE</scope>
    <source>
        <strain evidence="9">Gz</strain>
        <tissue evidence="9">Muscle</tissue>
    </source>
</reference>
<dbReference type="Gene3D" id="3.40.850.10">
    <property type="entry name" value="Kinesin motor domain"/>
    <property type="match status" value="1"/>
</dbReference>
<dbReference type="InterPro" id="IPR002110">
    <property type="entry name" value="Ankyrin_rpt"/>
</dbReference>
<accession>A0AA88LV34</accession>